<evidence type="ECO:0008006" key="4">
    <source>
        <dbReference type="Google" id="ProtNLM"/>
    </source>
</evidence>
<evidence type="ECO:0000313" key="2">
    <source>
        <dbReference type="EMBL" id="ANN67133.1"/>
    </source>
</evidence>
<evidence type="ECO:0000256" key="1">
    <source>
        <dbReference type="SAM" id="MobiDB-lite"/>
    </source>
</evidence>
<keyword evidence="3" id="KW-1185">Reference proteome</keyword>
<dbReference type="EMBL" id="CP016170">
    <property type="protein sequence ID" value="ANN67133.1"/>
    <property type="molecule type" value="Genomic_DNA"/>
</dbReference>
<feature type="compositionally biased region" description="Polar residues" evidence="1">
    <location>
        <begin position="57"/>
        <end position="73"/>
    </location>
</feature>
<reference evidence="2 3" key="1">
    <citation type="submission" date="2016-06" db="EMBL/GenBank/DDBJ databases">
        <title>Complete genome sequences of Bordetella bronchialis and Bordetella flabilis.</title>
        <authorList>
            <person name="LiPuma J.J."/>
            <person name="Spilker T."/>
        </authorList>
    </citation>
    <scope>NUCLEOTIDE SEQUENCE [LARGE SCALE GENOMIC DNA]</scope>
    <source>
        <strain evidence="2 3">AU3182</strain>
    </source>
</reference>
<accession>A0ABM6CT51</accession>
<name>A0ABM6CT51_9BORD</name>
<protein>
    <recommendedName>
        <fullName evidence="4">DUF305 domain-containing protein</fullName>
    </recommendedName>
</protein>
<feature type="region of interest" description="Disordered" evidence="1">
    <location>
        <begin position="33"/>
        <end position="83"/>
    </location>
</feature>
<proteinExistence type="predicted"/>
<dbReference type="Proteomes" id="UP000091897">
    <property type="component" value="Chromosome"/>
</dbReference>
<organism evidence="2 3">
    <name type="scientific">Bordetella bronchialis</name>
    <dbReference type="NCBI Taxonomy" id="463025"/>
    <lineage>
        <taxon>Bacteria</taxon>
        <taxon>Pseudomonadati</taxon>
        <taxon>Pseudomonadota</taxon>
        <taxon>Betaproteobacteria</taxon>
        <taxon>Burkholderiales</taxon>
        <taxon>Alcaligenaceae</taxon>
        <taxon>Bordetella</taxon>
    </lineage>
</organism>
<sequence length="129" mass="14235">MLEEVPMNNGFRMRFVAVPSLITALFVAPAFSEEAEHDHDHGAPTPETVAPDAGTKTPKSVSESKDPNSQAAANQGGMMMDKKSMCDMHRQMMNAKSPAERQGIIDERMQGMPSDARQTHLQMMDEQCK</sequence>
<gene>
    <name evidence="2" type="ORF">BAU06_13270</name>
</gene>
<evidence type="ECO:0000313" key="3">
    <source>
        <dbReference type="Proteomes" id="UP000091897"/>
    </source>
</evidence>